<dbReference type="InterPro" id="IPR024796">
    <property type="entry name" value="T4_endonuc_V"/>
</dbReference>
<evidence type="ECO:0008006" key="3">
    <source>
        <dbReference type="Google" id="ProtNLM"/>
    </source>
</evidence>
<gene>
    <name evidence="1" type="ORF">H8E29_09155</name>
</gene>
<sequence>MRIWDISPGYLNRASLLGEHRELHGLASIHINQKKGYSRHPKTMRWKHYLPALAMRHELLVAEMQLRGYQHHSPIPLEAGTEKWPDYLDAPAMQIEILRGKYIAKESGRIPLPRTLQELWEHHRFSVMARDIGKYRLYERKSPNFEFDEFLNEIYETIRRKPRQSDVENTIEEMWQCLKLNSNVELSTKNKFQKLQQIAKEEDNKKLLHTTALTELSLWLHESHQDMQNRYSA</sequence>
<protein>
    <recommendedName>
        <fullName evidence="3">Pyrimidine dimer DNA glycosylase</fullName>
    </recommendedName>
</protein>
<dbReference type="InterPro" id="IPR004260">
    <property type="entry name" value="Pyr-dimer_DNA_glycosylase"/>
</dbReference>
<reference evidence="1 2" key="1">
    <citation type="submission" date="2020-08" db="EMBL/GenBank/DDBJ databases">
        <title>Bridging the membrane lipid divide: bacteria of the FCB group superphylum have the potential to synthesize archaeal ether lipids.</title>
        <authorList>
            <person name="Villanueva L."/>
            <person name="Von Meijenfeldt F.A.B."/>
            <person name="Westbye A.B."/>
            <person name="Yadav S."/>
            <person name="Hopmans E.C."/>
            <person name="Dutilh B.E."/>
            <person name="Sinninghe Damste J.S."/>
        </authorList>
    </citation>
    <scope>NUCLEOTIDE SEQUENCE [LARGE SCALE GENOMIC DNA]</scope>
    <source>
        <strain evidence="1">NIOZ-UU36</strain>
    </source>
</reference>
<dbReference type="EMBL" id="JACNJN010000108">
    <property type="protein sequence ID" value="MBC8335419.1"/>
    <property type="molecule type" value="Genomic_DNA"/>
</dbReference>
<dbReference type="Pfam" id="PF03013">
    <property type="entry name" value="Pyr_excise"/>
    <property type="match status" value="1"/>
</dbReference>
<dbReference type="Proteomes" id="UP000614469">
    <property type="component" value="Unassembled WGS sequence"/>
</dbReference>
<organism evidence="1 2">
    <name type="scientific">Candidatus Desulfolinea nitratireducens</name>
    <dbReference type="NCBI Taxonomy" id="2841698"/>
    <lineage>
        <taxon>Bacteria</taxon>
        <taxon>Bacillati</taxon>
        <taxon>Chloroflexota</taxon>
        <taxon>Anaerolineae</taxon>
        <taxon>Anaerolineales</taxon>
        <taxon>Anaerolineales incertae sedis</taxon>
        <taxon>Candidatus Desulfolinea</taxon>
    </lineage>
</organism>
<dbReference type="SUPFAM" id="SSF47077">
    <property type="entry name" value="T4 endonuclease V"/>
    <property type="match status" value="1"/>
</dbReference>
<evidence type="ECO:0000313" key="1">
    <source>
        <dbReference type="EMBL" id="MBC8335419.1"/>
    </source>
</evidence>
<proteinExistence type="predicted"/>
<dbReference type="Gene3D" id="1.10.440.10">
    <property type="entry name" value="T4 endonuclease V"/>
    <property type="match status" value="1"/>
</dbReference>
<accession>A0A8J6NKG3</accession>
<comment type="caution">
    <text evidence="1">The sequence shown here is derived from an EMBL/GenBank/DDBJ whole genome shotgun (WGS) entry which is preliminary data.</text>
</comment>
<evidence type="ECO:0000313" key="2">
    <source>
        <dbReference type="Proteomes" id="UP000614469"/>
    </source>
</evidence>
<name>A0A8J6NKG3_9CHLR</name>
<dbReference type="AlphaFoldDB" id="A0A8J6NKG3"/>